<evidence type="ECO:0000256" key="2">
    <source>
        <dbReference type="ARBA" id="ARBA00022676"/>
    </source>
</evidence>
<dbReference type="InterPro" id="IPR035595">
    <property type="entry name" value="UDP_glycos_trans_CS"/>
</dbReference>
<dbReference type="CDD" id="cd03784">
    <property type="entry name" value="GT1_Gtf-like"/>
    <property type="match status" value="1"/>
</dbReference>
<dbReference type="GO" id="GO:0080043">
    <property type="term" value="F:quercetin 3-O-glucosyltransferase activity"/>
    <property type="evidence" value="ECO:0007669"/>
    <property type="project" value="TreeGrafter"/>
</dbReference>
<evidence type="ECO:0000256" key="3">
    <source>
        <dbReference type="ARBA" id="ARBA00022679"/>
    </source>
</evidence>
<feature type="non-terminal residue" evidence="6">
    <location>
        <position position="404"/>
    </location>
</feature>
<dbReference type="SUPFAM" id="SSF53756">
    <property type="entry name" value="UDP-Glycosyltransferase/glycogen phosphorylase"/>
    <property type="match status" value="1"/>
</dbReference>
<reference evidence="6 7" key="1">
    <citation type="journal article" date="2013" name="BMC Genomics">
        <title>The miniature genome of a carnivorous plant Genlisea aurea contains a low number of genes and short non-coding sequences.</title>
        <authorList>
            <person name="Leushkin E.V."/>
            <person name="Sutormin R.A."/>
            <person name="Nabieva E.R."/>
            <person name="Penin A.A."/>
            <person name="Kondrashov A.S."/>
            <person name="Logacheva M.D."/>
        </authorList>
    </citation>
    <scope>NUCLEOTIDE SEQUENCE [LARGE SCALE GENOMIC DNA]</scope>
</reference>
<dbReference type="EMBL" id="AUSU01007633">
    <property type="protein sequence ID" value="EPS60356.1"/>
    <property type="molecule type" value="Genomic_DNA"/>
</dbReference>
<keyword evidence="3 4" id="KW-0808">Transferase</keyword>
<dbReference type="Proteomes" id="UP000015453">
    <property type="component" value="Unassembled WGS sequence"/>
</dbReference>
<dbReference type="PANTHER" id="PTHR11926">
    <property type="entry name" value="GLUCOSYL/GLUCURONOSYL TRANSFERASES"/>
    <property type="match status" value="1"/>
</dbReference>
<feature type="non-terminal residue" evidence="6">
    <location>
        <position position="1"/>
    </location>
</feature>
<dbReference type="OrthoDB" id="5835829at2759"/>
<evidence type="ECO:0000256" key="4">
    <source>
        <dbReference type="RuleBase" id="RU003718"/>
    </source>
</evidence>
<dbReference type="FunFam" id="3.40.50.2000:FF:000056">
    <property type="entry name" value="Glycosyltransferase"/>
    <property type="match status" value="1"/>
</dbReference>
<keyword evidence="2 4" id="KW-0328">Glycosyltransferase</keyword>
<dbReference type="GO" id="GO:0080044">
    <property type="term" value="F:quercetin 7-O-glucosyltransferase activity"/>
    <property type="evidence" value="ECO:0007669"/>
    <property type="project" value="TreeGrafter"/>
</dbReference>
<dbReference type="PANTHER" id="PTHR11926:SF1494">
    <property type="entry name" value="FLAVONOL 3-O-GLUCOSYLTRANSFERASE UGT76E12-RELATED"/>
    <property type="match status" value="1"/>
</dbReference>
<proteinExistence type="inferred from homology"/>
<gene>
    <name evidence="6" type="ORF">M569_14447</name>
</gene>
<dbReference type="PROSITE" id="PS00375">
    <property type="entry name" value="UDPGT"/>
    <property type="match status" value="1"/>
</dbReference>
<evidence type="ECO:0000256" key="1">
    <source>
        <dbReference type="ARBA" id="ARBA00009995"/>
    </source>
</evidence>
<dbReference type="InterPro" id="IPR002213">
    <property type="entry name" value="UDP_glucos_trans"/>
</dbReference>
<comment type="similarity">
    <text evidence="1 4">Belongs to the UDP-glycosyltransferase family.</text>
</comment>
<dbReference type="EC" id="2.4.1.-" evidence="5"/>
<keyword evidence="7" id="KW-1185">Reference proteome</keyword>
<accession>S8C7N6</accession>
<organism evidence="6 7">
    <name type="scientific">Genlisea aurea</name>
    <dbReference type="NCBI Taxonomy" id="192259"/>
    <lineage>
        <taxon>Eukaryota</taxon>
        <taxon>Viridiplantae</taxon>
        <taxon>Streptophyta</taxon>
        <taxon>Embryophyta</taxon>
        <taxon>Tracheophyta</taxon>
        <taxon>Spermatophyta</taxon>
        <taxon>Magnoliopsida</taxon>
        <taxon>eudicotyledons</taxon>
        <taxon>Gunneridae</taxon>
        <taxon>Pentapetalae</taxon>
        <taxon>asterids</taxon>
        <taxon>lamiids</taxon>
        <taxon>Lamiales</taxon>
        <taxon>Lentibulariaceae</taxon>
        <taxon>Genlisea</taxon>
    </lineage>
</organism>
<protein>
    <recommendedName>
        <fullName evidence="5">Glycosyltransferase</fullName>
        <ecNumber evidence="5">2.4.1.-</ecNumber>
    </recommendedName>
</protein>
<comment type="caution">
    <text evidence="6">The sequence shown here is derived from an EMBL/GenBank/DDBJ whole genome shotgun (WGS) entry which is preliminary data.</text>
</comment>
<dbReference type="Pfam" id="PF00201">
    <property type="entry name" value="UDPGT"/>
    <property type="match status" value="1"/>
</dbReference>
<dbReference type="AlphaFoldDB" id="S8C7N6"/>
<dbReference type="Gene3D" id="3.40.50.2000">
    <property type="entry name" value="Glycogen Phosphorylase B"/>
    <property type="match status" value="2"/>
</dbReference>
<name>S8C7N6_9LAMI</name>
<sequence length="404" mass="45699">AVKKLQALLFPAPHQGHLTPAVNLALKLASEGFSITFVVFEYLHRKLSAIHKQGTSEFDLFSEAHNKSGLKIDYTTIADGLPDDFDREARLVEFYEYLMNEFQPLVDEFVGEKIRSDPDTTYFIVSDTILLWQAAAAEKYNLLHVSFWTQPSMVYSLGWHSELLREHGHYPLKDNIEEDVDYVPGIQSVNTRDFMPYLRPSHPFYDLGARAFDLSKKADFVLHNTVQELESSILSALNKYKPNYAIGLTNTYGDLVKIPTKKSLWAESDCTRWLESKAPSSVLYISFGSMVLASDQVIEEIVHGVILSQVNFIWVTRHGDKGSPLNIILPAAFDDEFKDRGLIVPWCDQIKVLSSPSVGAFLTHCGWNSVMESIWCGIPMLCYPVEADQPTNKKLVVDDWKVGL</sequence>
<evidence type="ECO:0000313" key="7">
    <source>
        <dbReference type="Proteomes" id="UP000015453"/>
    </source>
</evidence>
<evidence type="ECO:0000313" key="6">
    <source>
        <dbReference type="EMBL" id="EPS60356.1"/>
    </source>
</evidence>
<evidence type="ECO:0000256" key="5">
    <source>
        <dbReference type="RuleBase" id="RU362057"/>
    </source>
</evidence>